<name>A0ABT9XK24_9BACL</name>
<comment type="subcellular location">
    <subcellularLocation>
        <location evidence="1 4">Bacterial flagellum basal body</location>
    </subcellularLocation>
</comment>
<evidence type="ECO:0000256" key="6">
    <source>
        <dbReference type="SAM" id="MobiDB-lite"/>
    </source>
</evidence>
<keyword evidence="7" id="KW-0282">Flagellum</keyword>
<keyword evidence="8" id="KW-1185">Reference proteome</keyword>
<evidence type="ECO:0000256" key="2">
    <source>
        <dbReference type="ARBA" id="ARBA00009272"/>
    </source>
</evidence>
<accession>A0ABT9XK24</accession>
<dbReference type="NCBIfam" id="TIGR00205">
    <property type="entry name" value="fliE"/>
    <property type="match status" value="1"/>
</dbReference>
<comment type="similarity">
    <text evidence="2 4">Belongs to the FliE family.</text>
</comment>
<evidence type="ECO:0000256" key="1">
    <source>
        <dbReference type="ARBA" id="ARBA00004117"/>
    </source>
</evidence>
<evidence type="ECO:0000313" key="7">
    <source>
        <dbReference type="EMBL" id="MDQ0190562.1"/>
    </source>
</evidence>
<dbReference type="HAMAP" id="MF_00724">
    <property type="entry name" value="FliE"/>
    <property type="match status" value="1"/>
</dbReference>
<evidence type="ECO:0000256" key="3">
    <source>
        <dbReference type="ARBA" id="ARBA00023143"/>
    </source>
</evidence>
<organism evidence="7 8">
    <name type="scientific">Alicyclobacillus cycloheptanicus</name>
    <dbReference type="NCBI Taxonomy" id="1457"/>
    <lineage>
        <taxon>Bacteria</taxon>
        <taxon>Bacillati</taxon>
        <taxon>Bacillota</taxon>
        <taxon>Bacilli</taxon>
        <taxon>Bacillales</taxon>
        <taxon>Alicyclobacillaceae</taxon>
        <taxon>Alicyclobacillus</taxon>
    </lineage>
</organism>
<dbReference type="PANTHER" id="PTHR34653">
    <property type="match status" value="1"/>
</dbReference>
<feature type="region of interest" description="Disordered" evidence="6">
    <location>
        <begin position="1"/>
        <end position="39"/>
    </location>
</feature>
<gene>
    <name evidence="4" type="primary">fliE</name>
    <name evidence="7" type="ORF">J2S03_002429</name>
</gene>
<dbReference type="PRINTS" id="PR01006">
    <property type="entry name" value="FLGHOOKFLIE"/>
</dbReference>
<evidence type="ECO:0000256" key="4">
    <source>
        <dbReference type="HAMAP-Rule" id="MF_00724"/>
    </source>
</evidence>
<dbReference type="Pfam" id="PF02049">
    <property type="entry name" value="FliE"/>
    <property type="match status" value="1"/>
</dbReference>
<evidence type="ECO:0000256" key="5">
    <source>
        <dbReference type="NCBIfam" id="TIGR00205"/>
    </source>
</evidence>
<feature type="compositionally biased region" description="Low complexity" evidence="6">
    <location>
        <begin position="7"/>
        <end position="39"/>
    </location>
</feature>
<dbReference type="InterPro" id="IPR001624">
    <property type="entry name" value="FliE"/>
</dbReference>
<dbReference type="PANTHER" id="PTHR34653:SF1">
    <property type="entry name" value="FLAGELLAR HOOK-BASAL BODY COMPLEX PROTEIN FLIE"/>
    <property type="match status" value="1"/>
</dbReference>
<keyword evidence="7" id="KW-0966">Cell projection</keyword>
<keyword evidence="7" id="KW-0969">Cilium</keyword>
<dbReference type="EMBL" id="JAUSTP010000020">
    <property type="protein sequence ID" value="MDQ0190562.1"/>
    <property type="molecule type" value="Genomic_DNA"/>
</dbReference>
<protein>
    <recommendedName>
        <fullName evidence="4 5">Flagellar hook-basal body complex protein FliE</fullName>
    </recommendedName>
</protein>
<sequence>MTPGVVGAASQGLQSLQSQSVGQSASQTGTQGAGSSPAGGFASALGSAIDQVDALSNQADQMAASYAAGGPVTVDQLMVAEQQASLAVDLVVQVRDRAVSAYQTIMNMQI</sequence>
<reference evidence="7 8" key="1">
    <citation type="submission" date="2023-07" db="EMBL/GenBank/DDBJ databases">
        <title>Genomic Encyclopedia of Type Strains, Phase IV (KMG-IV): sequencing the most valuable type-strain genomes for metagenomic binning, comparative biology and taxonomic classification.</title>
        <authorList>
            <person name="Goeker M."/>
        </authorList>
    </citation>
    <scope>NUCLEOTIDE SEQUENCE [LARGE SCALE GENOMIC DNA]</scope>
    <source>
        <strain evidence="7 8">DSM 4006</strain>
    </source>
</reference>
<comment type="caution">
    <text evidence="7">The sequence shown here is derived from an EMBL/GenBank/DDBJ whole genome shotgun (WGS) entry which is preliminary data.</text>
</comment>
<keyword evidence="3 4" id="KW-0975">Bacterial flagellum</keyword>
<proteinExistence type="inferred from homology"/>
<evidence type="ECO:0000313" key="8">
    <source>
        <dbReference type="Proteomes" id="UP001232973"/>
    </source>
</evidence>
<dbReference type="Proteomes" id="UP001232973">
    <property type="component" value="Unassembled WGS sequence"/>
</dbReference>
<dbReference type="RefSeq" id="WP_274456131.1">
    <property type="nucleotide sequence ID" value="NZ_CP067097.1"/>
</dbReference>